<dbReference type="Proteomes" id="UP000288812">
    <property type="component" value="Unassembled WGS sequence"/>
</dbReference>
<protein>
    <submittedName>
        <fullName evidence="2">TIGR02391 family protein</fullName>
    </submittedName>
</protein>
<evidence type="ECO:0000313" key="3">
    <source>
        <dbReference type="Proteomes" id="UP000288812"/>
    </source>
</evidence>
<dbReference type="Pfam" id="PF09509">
    <property type="entry name" value="Hypoth_Ymh"/>
    <property type="match status" value="1"/>
</dbReference>
<keyword evidence="3" id="KW-1185">Reference proteome</keyword>
<dbReference type="EMBL" id="RLIH01000005">
    <property type="protein sequence ID" value="RVU54860.1"/>
    <property type="molecule type" value="Genomic_DNA"/>
</dbReference>
<comment type="caution">
    <text evidence="2">The sequence shown here is derived from an EMBL/GenBank/DDBJ whole genome shotgun (WGS) entry which is preliminary data.</text>
</comment>
<dbReference type="InterPro" id="IPR012654">
    <property type="entry name" value="CHP02391"/>
</dbReference>
<evidence type="ECO:0000259" key="1">
    <source>
        <dbReference type="Pfam" id="PF09509"/>
    </source>
</evidence>
<organism evidence="2 3">
    <name type="scientific">Anaerosphaera multitolerans</name>
    <dbReference type="NCBI Taxonomy" id="2487351"/>
    <lineage>
        <taxon>Bacteria</taxon>
        <taxon>Bacillati</taxon>
        <taxon>Bacillota</taxon>
        <taxon>Tissierellia</taxon>
        <taxon>Tissierellales</taxon>
        <taxon>Peptoniphilaceae</taxon>
        <taxon>Anaerosphaera</taxon>
    </lineage>
</organism>
<accession>A0A437S731</accession>
<sequence>MNRTHDVKRFFNVLFDIIDPVNTNDQVEYDNLLYQINTIFAHNGIRLSYENNTPKIHLIKAAKNISDAKKKSNDLKSIIESRSLHPVLLNFIGEELLQKNYFHAVLEATKSIYKRIQKLTLLKLDGTRLIEVALSTNNPYLIINNLSSESEINEQKGFVKLLSGITSMFRNPTAHEPKIEWTVSKEDAIDLFTIISFAHRKLDQVQVVQQA</sequence>
<feature type="domain" description="Conserved hypothetical protein CHP02391" evidence="1">
    <location>
        <begin position="83"/>
        <end position="202"/>
    </location>
</feature>
<proteinExistence type="predicted"/>
<dbReference type="NCBIfam" id="TIGR02391">
    <property type="entry name" value="hypoth_ymh"/>
    <property type="match status" value="1"/>
</dbReference>
<evidence type="ECO:0000313" key="2">
    <source>
        <dbReference type="EMBL" id="RVU54860.1"/>
    </source>
</evidence>
<gene>
    <name evidence="2" type="ORF">EF514_04545</name>
</gene>
<dbReference type="OrthoDB" id="1863356at2"/>
<reference evidence="2 3" key="1">
    <citation type="submission" date="2018-11" db="EMBL/GenBank/DDBJ databases">
        <title>Genome sequencing and assembly of Anaerosphaera sp. nov., GS7-6-2.</title>
        <authorList>
            <person name="Rettenmaier R."/>
            <person name="Liebl W."/>
            <person name="Zverlov V."/>
        </authorList>
    </citation>
    <scope>NUCLEOTIDE SEQUENCE [LARGE SCALE GENOMIC DNA]</scope>
    <source>
        <strain evidence="2 3">GS7-6-2</strain>
    </source>
</reference>
<dbReference type="AlphaFoldDB" id="A0A437S731"/>
<name>A0A437S731_9FIRM</name>